<dbReference type="SUPFAM" id="SSF141571">
    <property type="entry name" value="Pentapeptide repeat-like"/>
    <property type="match status" value="1"/>
</dbReference>
<dbReference type="InterPro" id="IPR001646">
    <property type="entry name" value="5peptide_repeat"/>
</dbReference>
<gene>
    <name evidence="1" type="ORF">LCGC14_1172890</name>
</gene>
<dbReference type="Gene3D" id="2.160.20.80">
    <property type="entry name" value="E3 ubiquitin-protein ligase SopA"/>
    <property type="match status" value="1"/>
</dbReference>
<organism evidence="1">
    <name type="scientific">marine sediment metagenome</name>
    <dbReference type="NCBI Taxonomy" id="412755"/>
    <lineage>
        <taxon>unclassified sequences</taxon>
        <taxon>metagenomes</taxon>
        <taxon>ecological metagenomes</taxon>
    </lineage>
</organism>
<proteinExistence type="predicted"/>
<reference evidence="1" key="1">
    <citation type="journal article" date="2015" name="Nature">
        <title>Complex archaea that bridge the gap between prokaryotes and eukaryotes.</title>
        <authorList>
            <person name="Spang A."/>
            <person name="Saw J.H."/>
            <person name="Jorgensen S.L."/>
            <person name="Zaremba-Niedzwiedzka K."/>
            <person name="Martijn J."/>
            <person name="Lind A.E."/>
            <person name="van Eijk R."/>
            <person name="Schleper C."/>
            <person name="Guy L."/>
            <person name="Ettema T.J."/>
        </authorList>
    </citation>
    <scope>NUCLEOTIDE SEQUENCE</scope>
</reference>
<dbReference type="InterPro" id="IPR016933">
    <property type="entry name" value="UCP029688_pentapep"/>
</dbReference>
<dbReference type="Pfam" id="PF00805">
    <property type="entry name" value="Pentapeptide"/>
    <property type="match status" value="1"/>
</dbReference>
<name>A0A0F9LPG7_9ZZZZ</name>
<accession>A0A0F9LPG7</accession>
<comment type="caution">
    <text evidence="1">The sequence shown here is derived from an EMBL/GenBank/DDBJ whole genome shotgun (WGS) entry which is preliminary data.</text>
</comment>
<dbReference type="AlphaFoldDB" id="A0A0F9LPG7"/>
<dbReference type="PIRSF" id="PIRSF029688">
    <property type="entry name" value="UCP29688_pentapep"/>
    <property type="match status" value="1"/>
</dbReference>
<evidence type="ECO:0000313" key="1">
    <source>
        <dbReference type="EMBL" id="KKM96964.1"/>
    </source>
</evidence>
<sequence>MAAPKIINDPLYQLLRDGKVQEFNQRIAAGETVDLIGCDFRHVSLVGLVAKGLDFTDAYFRQSDLRGVDFTECKSLKGASIHAAKISGVYFPVEVEAKEILLSLEHGTRMRYRT</sequence>
<dbReference type="EMBL" id="LAZR01005811">
    <property type="protein sequence ID" value="KKM96964.1"/>
    <property type="molecule type" value="Genomic_DNA"/>
</dbReference>
<evidence type="ECO:0008006" key="2">
    <source>
        <dbReference type="Google" id="ProtNLM"/>
    </source>
</evidence>
<protein>
    <recommendedName>
        <fullName evidence="2">Pentapeptide repeat protein</fullName>
    </recommendedName>
</protein>